<dbReference type="Proteomes" id="UP001600165">
    <property type="component" value="Unassembled WGS sequence"/>
</dbReference>
<comment type="subcellular location">
    <subcellularLocation>
        <location evidence="5">Cell membrane</location>
        <topology evidence="5">Multi-pass membrane protein</topology>
    </subcellularLocation>
</comment>
<sequence length="932" mass="106782">MNKTIQLRTRLLTVALVVFLALLLLSRTLVHFLTESWWFAATGFADVFWTRITWQVGIWLVTFLVYGLLLSMNYWLAMRLTRDRPFYTYPNLNLQPYAQVLPRYVAYGVIVLLTLSAASSSVSAWETILKHLNPTDFDQSDPIFGQDIGFYFFHLPFYEVLQRGLLGLVVWCMVLSIAVYAAKGEIRPERGWKYFLTGEAKTHLCILLAIAALTIAFGFWLKRYELLYSAGGVVFGAGYTDVHARLHAYWLMGFVTVAIAILFLVSLGRSGFSLPTVGIAFYLGVLLLVNGVYPWFQQKFVVEPNELEKERPYIENNIQFTRAAYDLDQVQTEDFPAEASLDRTDLANNQSTLDNIRLWDYRPLLSTYKQLQEIRLYYLFNDVDIDRYTLDGDYRQVMLAARELTFEEVPAQAQTWVNQRLKYTHGYGLVMSPVNQVTPNGLPELFIRDIPPESTVDLTVDQSSIYYGEETDTYIFTGTSTSEFDYPLGDENAFTQYQGLGGVPMGSWGRRLAYAFDFSSFKILISNYFTADSRVHYYRQILSRVRHIAPFLQFDSDPYISVIDGRLHWIIDAYTISDRYPYSDPLARNLAGNAVMSDNLRQIAQQNTNYMRDAVKVVIDAYDGTLQFFVVDEQDPVLATYRKIFPNLFISRDRVPATVKAHFRYPLDYFQAQAQMYQAYHMANSEVFYNREDLWRFPLQVYEDTQVQMQPYYIILRLPESEQEEFVLIIPFTPVNKDNMVAWMAARSDGDEYGRLLLYEFPKQELIYGPSQVDARIDQNPEISQQLTLWSQEGSRVIRGDLLVIPIQQSLLYVEPVYLRAEQGELPELKRVIIAYGDQTVMANNLAEALTAVFGTATPEAIAAAPAADSAVTPRLDPQLIQAALEAYQQGQSALQQGNWQRYGETQQTLENLLQQLNQQASEPAVSEGSVP</sequence>
<feature type="transmembrane region" description="Helical" evidence="5">
    <location>
        <begin position="160"/>
        <end position="182"/>
    </location>
</feature>
<keyword evidence="4 5" id="KW-0472">Membrane</keyword>
<evidence type="ECO:0000256" key="5">
    <source>
        <dbReference type="HAMAP-Rule" id="MF_01600"/>
    </source>
</evidence>
<protein>
    <recommendedName>
        <fullName evidence="5">UPF0182 protein ACFVKH_14885</fullName>
    </recommendedName>
</protein>
<feature type="transmembrane region" description="Helical" evidence="5">
    <location>
        <begin position="203"/>
        <end position="221"/>
    </location>
</feature>
<evidence type="ECO:0000256" key="2">
    <source>
        <dbReference type="ARBA" id="ARBA00022692"/>
    </source>
</evidence>
<keyword evidence="7" id="KW-1185">Reference proteome</keyword>
<keyword evidence="1 5" id="KW-1003">Cell membrane</keyword>
<reference evidence="6 7" key="1">
    <citation type="submission" date="2024-10" db="EMBL/GenBank/DDBJ databases">
        <authorList>
            <person name="Ratan Roy A."/>
            <person name="Morales Sandoval P.H."/>
            <person name="De Los Santos Villalobos S."/>
            <person name="Chakraborty S."/>
            <person name="Mukherjee J."/>
        </authorList>
    </citation>
    <scope>NUCLEOTIDE SEQUENCE [LARGE SCALE GENOMIC DNA]</scope>
    <source>
        <strain evidence="6 7">S1</strain>
    </source>
</reference>
<evidence type="ECO:0000256" key="1">
    <source>
        <dbReference type="ARBA" id="ARBA00022475"/>
    </source>
</evidence>
<dbReference type="Pfam" id="PF03699">
    <property type="entry name" value="UPF0182"/>
    <property type="match status" value="1"/>
</dbReference>
<feature type="transmembrane region" description="Helical" evidence="5">
    <location>
        <begin position="279"/>
        <end position="296"/>
    </location>
</feature>
<evidence type="ECO:0000256" key="4">
    <source>
        <dbReference type="ARBA" id="ARBA00023136"/>
    </source>
</evidence>
<organism evidence="6 7">
    <name type="scientific">Almyronema epifaneia S1</name>
    <dbReference type="NCBI Taxonomy" id="2991925"/>
    <lineage>
        <taxon>Bacteria</taxon>
        <taxon>Bacillati</taxon>
        <taxon>Cyanobacteriota</taxon>
        <taxon>Cyanophyceae</taxon>
        <taxon>Nodosilineales</taxon>
        <taxon>Nodosilineaceae</taxon>
        <taxon>Almyronema</taxon>
        <taxon>Almyronema epifaneia</taxon>
    </lineage>
</organism>
<keyword evidence="3 5" id="KW-1133">Transmembrane helix</keyword>
<dbReference type="RefSeq" id="WP_377966424.1">
    <property type="nucleotide sequence ID" value="NZ_JBHZOL010000088.1"/>
</dbReference>
<evidence type="ECO:0000256" key="3">
    <source>
        <dbReference type="ARBA" id="ARBA00022989"/>
    </source>
</evidence>
<feature type="transmembrane region" description="Helical" evidence="5">
    <location>
        <begin position="248"/>
        <end position="267"/>
    </location>
</feature>
<proteinExistence type="inferred from homology"/>
<dbReference type="HAMAP" id="MF_01600">
    <property type="entry name" value="UPF0182"/>
    <property type="match status" value="1"/>
</dbReference>
<feature type="transmembrane region" description="Helical" evidence="5">
    <location>
        <begin position="104"/>
        <end position="125"/>
    </location>
</feature>
<evidence type="ECO:0000313" key="7">
    <source>
        <dbReference type="Proteomes" id="UP001600165"/>
    </source>
</evidence>
<feature type="transmembrane region" description="Helical" evidence="5">
    <location>
        <begin position="56"/>
        <end position="76"/>
    </location>
</feature>
<evidence type="ECO:0000313" key="6">
    <source>
        <dbReference type="EMBL" id="MFE4107576.1"/>
    </source>
</evidence>
<name>A0ABW6IH93_9CYAN</name>
<comment type="caution">
    <text evidence="5">Lacks conserved residue(s) required for the propagation of feature annotation.</text>
</comment>
<accession>A0ABW6IH93</accession>
<gene>
    <name evidence="6" type="ORF">ACFVKH_14885</name>
</gene>
<keyword evidence="2 5" id="KW-0812">Transmembrane</keyword>
<dbReference type="EMBL" id="JBHZOL010000088">
    <property type="protein sequence ID" value="MFE4107576.1"/>
    <property type="molecule type" value="Genomic_DNA"/>
</dbReference>
<dbReference type="InterPro" id="IPR005372">
    <property type="entry name" value="UPF0182"/>
</dbReference>
<dbReference type="PANTHER" id="PTHR39344">
    <property type="entry name" value="UPF0182 PROTEIN SLL1060"/>
    <property type="match status" value="1"/>
</dbReference>
<dbReference type="PANTHER" id="PTHR39344:SF1">
    <property type="entry name" value="UPF0182 PROTEIN SLL1060"/>
    <property type="match status" value="1"/>
</dbReference>
<comment type="similarity">
    <text evidence="5">Belongs to the UPF0182 family.</text>
</comment>
<comment type="caution">
    <text evidence="6">The sequence shown here is derived from an EMBL/GenBank/DDBJ whole genome shotgun (WGS) entry which is preliminary data.</text>
</comment>